<keyword evidence="4" id="KW-0680">Restriction system</keyword>
<accession>A0ABY1RAS3</accession>
<dbReference type="InterPro" id="IPR018117">
    <property type="entry name" value="C5_DNA_meth_AS"/>
</dbReference>
<evidence type="ECO:0000313" key="9">
    <source>
        <dbReference type="Proteomes" id="UP000194464"/>
    </source>
</evidence>
<sequence>MMQRKLTAVSLFTGAGGLDVGLDSTGRFDLLAAVELQETFCKSLRRNQEQGRFGTSDTRIIQADLSVYTPRELMAELGIKPGELDVLVGGPPCQSFSTAGRRGGVQDPRGQLIWNYLDFVRELRPKVFLMENVRGLLSAALEHRPIAERPPQGGEPLRPEEQPGSVFDLWLSDALDMCGGEYRVDTFEVNAVNYGAPQLRERVLVFGNRLGRVTPVLTPTHAQDDPMLAPYRTLRDALDGLQESQPTLLDFSPRKKHYLDLVPTGGNWRSLPDDVAQESMGRAYHAKGGRSGWWRRLSWDLPSPTITTMPNHSSTSMCHPEQTRVLSVVECARVQEFPDDWEFLGSVTEQMKQVGNAVPARLGIIAGETVARLIEDASLDLAHDVPRATQTYIKSHVRTRRWWQNGQAVVQA</sequence>
<dbReference type="PANTHER" id="PTHR10629:SF52">
    <property type="entry name" value="DNA (CYTOSINE-5)-METHYLTRANSFERASE 1"/>
    <property type="match status" value="1"/>
</dbReference>
<keyword evidence="1 5" id="KW-0489">Methyltransferase</keyword>
<evidence type="ECO:0000256" key="6">
    <source>
        <dbReference type="RuleBase" id="RU000416"/>
    </source>
</evidence>
<dbReference type="EC" id="2.1.1.37" evidence="7"/>
<evidence type="ECO:0000313" key="8">
    <source>
        <dbReference type="EMBL" id="SMQ66981.1"/>
    </source>
</evidence>
<comment type="similarity">
    <text evidence="5 6">Belongs to the class I-like SAM-binding methyltransferase superfamily. C5-methyltransferase family.</text>
</comment>
<dbReference type="NCBIfam" id="TIGR00675">
    <property type="entry name" value="dcm"/>
    <property type="match status" value="1"/>
</dbReference>
<dbReference type="Gene3D" id="3.40.50.150">
    <property type="entry name" value="Vaccinia Virus protein VP39"/>
    <property type="match status" value="1"/>
</dbReference>
<dbReference type="Pfam" id="PF00145">
    <property type="entry name" value="DNA_methylase"/>
    <property type="match status" value="2"/>
</dbReference>
<name>A0ABY1RAS3_9MICO</name>
<protein>
    <recommendedName>
        <fullName evidence="7">Cytosine-specific methyltransferase</fullName>
        <ecNumber evidence="7">2.1.1.37</ecNumber>
    </recommendedName>
</protein>
<dbReference type="InterPro" id="IPR050390">
    <property type="entry name" value="C5-Methyltransferase"/>
</dbReference>
<reference evidence="8 9" key="1">
    <citation type="submission" date="2017-04" db="EMBL/GenBank/DDBJ databases">
        <authorList>
            <person name="Varghese N."/>
            <person name="Submissions S."/>
        </authorList>
    </citation>
    <scope>NUCLEOTIDE SEQUENCE [LARGE SCALE GENOMIC DNA]</scope>
    <source>
        <strain evidence="8 9">VKM Ac-1784</strain>
    </source>
</reference>
<keyword evidence="9" id="KW-1185">Reference proteome</keyword>
<evidence type="ECO:0000256" key="2">
    <source>
        <dbReference type="ARBA" id="ARBA00022679"/>
    </source>
</evidence>
<feature type="active site" evidence="5">
    <location>
        <position position="93"/>
    </location>
</feature>
<dbReference type="SUPFAM" id="SSF53335">
    <property type="entry name" value="S-adenosyl-L-methionine-dependent methyltransferases"/>
    <property type="match status" value="1"/>
</dbReference>
<dbReference type="Proteomes" id="UP000194464">
    <property type="component" value="Unassembled WGS sequence"/>
</dbReference>
<dbReference type="PROSITE" id="PS00094">
    <property type="entry name" value="C5_MTASE_1"/>
    <property type="match status" value="1"/>
</dbReference>
<keyword evidence="3 5" id="KW-0949">S-adenosyl-L-methionine</keyword>
<evidence type="ECO:0000256" key="1">
    <source>
        <dbReference type="ARBA" id="ARBA00022603"/>
    </source>
</evidence>
<keyword evidence="2 5" id="KW-0808">Transferase</keyword>
<evidence type="ECO:0000256" key="7">
    <source>
        <dbReference type="RuleBase" id="RU000417"/>
    </source>
</evidence>
<dbReference type="Gene3D" id="3.90.120.10">
    <property type="entry name" value="DNA Methylase, subunit A, domain 2"/>
    <property type="match status" value="1"/>
</dbReference>
<dbReference type="EMBL" id="FXWJ01000002">
    <property type="protein sequence ID" value="SMQ66981.1"/>
    <property type="molecule type" value="Genomic_DNA"/>
</dbReference>
<evidence type="ECO:0000256" key="5">
    <source>
        <dbReference type="PROSITE-ProRule" id="PRU01016"/>
    </source>
</evidence>
<dbReference type="InterPro" id="IPR029063">
    <property type="entry name" value="SAM-dependent_MTases_sf"/>
</dbReference>
<gene>
    <name evidence="8" type="ORF">SAMN06295909_1388</name>
</gene>
<dbReference type="PRINTS" id="PR00105">
    <property type="entry name" value="C5METTRFRASE"/>
</dbReference>
<evidence type="ECO:0000256" key="4">
    <source>
        <dbReference type="ARBA" id="ARBA00022747"/>
    </source>
</evidence>
<proteinExistence type="inferred from homology"/>
<dbReference type="PROSITE" id="PS51679">
    <property type="entry name" value="SAM_MT_C5"/>
    <property type="match status" value="1"/>
</dbReference>
<comment type="caution">
    <text evidence="8">The sequence shown here is derived from an EMBL/GenBank/DDBJ whole genome shotgun (WGS) entry which is preliminary data.</text>
</comment>
<dbReference type="InterPro" id="IPR001525">
    <property type="entry name" value="C5_MeTfrase"/>
</dbReference>
<organism evidence="8 9">
    <name type="scientific">Plantibacter elymi</name>
    <name type="common">nom. nud.</name>
    <dbReference type="NCBI Taxonomy" id="199708"/>
    <lineage>
        <taxon>Bacteria</taxon>
        <taxon>Bacillati</taxon>
        <taxon>Actinomycetota</taxon>
        <taxon>Actinomycetes</taxon>
        <taxon>Micrococcales</taxon>
        <taxon>Microbacteriaceae</taxon>
        <taxon>Plantibacter</taxon>
    </lineage>
</organism>
<comment type="catalytic activity">
    <reaction evidence="7">
        <text>a 2'-deoxycytidine in DNA + S-adenosyl-L-methionine = a 5-methyl-2'-deoxycytidine in DNA + S-adenosyl-L-homocysteine + H(+)</text>
        <dbReference type="Rhea" id="RHEA:13681"/>
        <dbReference type="Rhea" id="RHEA-COMP:11369"/>
        <dbReference type="Rhea" id="RHEA-COMP:11370"/>
        <dbReference type="ChEBI" id="CHEBI:15378"/>
        <dbReference type="ChEBI" id="CHEBI:57856"/>
        <dbReference type="ChEBI" id="CHEBI:59789"/>
        <dbReference type="ChEBI" id="CHEBI:85452"/>
        <dbReference type="ChEBI" id="CHEBI:85454"/>
        <dbReference type="EC" id="2.1.1.37"/>
    </reaction>
</comment>
<dbReference type="PANTHER" id="PTHR10629">
    <property type="entry name" value="CYTOSINE-SPECIFIC METHYLTRANSFERASE"/>
    <property type="match status" value="1"/>
</dbReference>
<evidence type="ECO:0000256" key="3">
    <source>
        <dbReference type="ARBA" id="ARBA00022691"/>
    </source>
</evidence>